<dbReference type="EMBL" id="JACPUR010000017">
    <property type="protein sequence ID" value="MBI3127247.1"/>
    <property type="molecule type" value="Genomic_DNA"/>
</dbReference>
<dbReference type="CDD" id="cd05305">
    <property type="entry name" value="L-AlaDH"/>
    <property type="match status" value="1"/>
</dbReference>
<comment type="similarity">
    <text evidence="1 5">Belongs to the AlaDH/PNT family.</text>
</comment>
<keyword evidence="9" id="KW-0479">Metal-binding</keyword>
<dbReference type="FunFam" id="3.40.50.720:FF:000049">
    <property type="entry name" value="Alanine dehydrogenase"/>
    <property type="match status" value="1"/>
</dbReference>
<evidence type="ECO:0000256" key="9">
    <source>
        <dbReference type="PIRSR" id="PIRSR000183-4"/>
    </source>
</evidence>
<dbReference type="SUPFAM" id="SSF52283">
    <property type="entry name" value="Formate/glycerate dehydrogenase catalytic domain-like"/>
    <property type="match status" value="1"/>
</dbReference>
<dbReference type="NCBIfam" id="TIGR00518">
    <property type="entry name" value="alaDH"/>
    <property type="match status" value="1"/>
</dbReference>
<dbReference type="GO" id="GO:0000166">
    <property type="term" value="F:nucleotide binding"/>
    <property type="evidence" value="ECO:0007669"/>
    <property type="project" value="UniProtKB-KW"/>
</dbReference>
<protein>
    <recommendedName>
        <fullName evidence="2 5">Alanine dehydrogenase</fullName>
        <ecNumber evidence="2 5">1.4.1.1</ecNumber>
    </recommendedName>
</protein>
<dbReference type="Proteomes" id="UP000782312">
    <property type="component" value="Unassembled WGS sequence"/>
</dbReference>
<evidence type="ECO:0000313" key="13">
    <source>
        <dbReference type="Proteomes" id="UP000782312"/>
    </source>
</evidence>
<feature type="binding site" evidence="8">
    <location>
        <begin position="267"/>
        <end position="270"/>
    </location>
    <ligand>
        <name>NAD(+)</name>
        <dbReference type="ChEBI" id="CHEBI:57540"/>
    </ligand>
</feature>
<feature type="binding site" evidence="8">
    <location>
        <position position="220"/>
    </location>
    <ligand>
        <name>NAD(+)</name>
        <dbReference type="ChEBI" id="CHEBI:57540"/>
    </ligand>
</feature>
<feature type="binding site" evidence="8">
    <location>
        <position position="198"/>
    </location>
    <ligand>
        <name>NAD(+)</name>
        <dbReference type="ChEBI" id="CHEBI:57540"/>
    </ligand>
</feature>
<proteinExistence type="inferred from homology"/>
<reference evidence="12" key="1">
    <citation type="submission" date="2020-07" db="EMBL/GenBank/DDBJ databases">
        <title>Huge and variable diversity of episymbiotic CPR bacteria and DPANN archaea in groundwater ecosystems.</title>
        <authorList>
            <person name="He C.Y."/>
            <person name="Keren R."/>
            <person name="Whittaker M."/>
            <person name="Farag I.F."/>
            <person name="Doudna J."/>
            <person name="Cate J.H.D."/>
            <person name="Banfield J.F."/>
        </authorList>
    </citation>
    <scope>NUCLEOTIDE SEQUENCE</scope>
    <source>
        <strain evidence="12">NC_groundwater_763_Ag_S-0.2um_68_21</strain>
    </source>
</reference>
<feature type="binding site" evidence="8">
    <location>
        <position position="203"/>
    </location>
    <ligand>
        <name>NAD(+)</name>
        <dbReference type="ChEBI" id="CHEBI:57540"/>
    </ligand>
</feature>
<evidence type="ECO:0000256" key="6">
    <source>
        <dbReference type="PIRSR" id="PIRSR000183-1"/>
    </source>
</evidence>
<name>A0A932HZZ0_UNCTE</name>
<evidence type="ECO:0000259" key="10">
    <source>
        <dbReference type="SMART" id="SM01002"/>
    </source>
</evidence>
<dbReference type="PIRSF" id="PIRSF000183">
    <property type="entry name" value="Alanine_dh"/>
    <property type="match status" value="1"/>
</dbReference>
<dbReference type="SMART" id="SM01002">
    <property type="entry name" value="AlaDh_PNT_C"/>
    <property type="match status" value="1"/>
</dbReference>
<feature type="binding site" evidence="8">
    <location>
        <begin position="239"/>
        <end position="240"/>
    </location>
    <ligand>
        <name>NAD(+)</name>
        <dbReference type="ChEBI" id="CHEBI:57540"/>
    </ligand>
</feature>
<dbReference type="InterPro" id="IPR007886">
    <property type="entry name" value="AlaDH/PNT_N"/>
</dbReference>
<keyword evidence="9" id="KW-0460">Magnesium</keyword>
<dbReference type="AlphaFoldDB" id="A0A932HZZ0"/>
<dbReference type="GO" id="GO:0046872">
    <property type="term" value="F:metal ion binding"/>
    <property type="evidence" value="ECO:0007669"/>
    <property type="project" value="UniProtKB-KW"/>
</dbReference>
<evidence type="ECO:0000256" key="7">
    <source>
        <dbReference type="PIRSR" id="PIRSR000183-2"/>
    </source>
</evidence>
<dbReference type="PANTHER" id="PTHR42795:SF1">
    <property type="entry name" value="ALANINE DEHYDROGENASE"/>
    <property type="match status" value="1"/>
</dbReference>
<evidence type="ECO:0000256" key="2">
    <source>
        <dbReference type="ARBA" id="ARBA00012897"/>
    </source>
</evidence>
<evidence type="ECO:0000259" key="11">
    <source>
        <dbReference type="SMART" id="SM01003"/>
    </source>
</evidence>
<feature type="binding site" evidence="7">
    <location>
        <position position="15"/>
    </location>
    <ligand>
        <name>substrate</name>
    </ligand>
</feature>
<dbReference type="Gene3D" id="3.40.50.720">
    <property type="entry name" value="NAD(P)-binding Rossmann-like Domain"/>
    <property type="match status" value="2"/>
</dbReference>
<dbReference type="SMART" id="SM01003">
    <property type="entry name" value="AlaDh_PNT_N"/>
    <property type="match status" value="1"/>
</dbReference>
<evidence type="ECO:0000256" key="3">
    <source>
        <dbReference type="ARBA" id="ARBA00023002"/>
    </source>
</evidence>
<organism evidence="12 13">
    <name type="scientific">Tectimicrobiota bacterium</name>
    <dbReference type="NCBI Taxonomy" id="2528274"/>
    <lineage>
        <taxon>Bacteria</taxon>
        <taxon>Pseudomonadati</taxon>
        <taxon>Nitrospinota/Tectimicrobiota group</taxon>
        <taxon>Candidatus Tectimicrobiota</taxon>
    </lineage>
</organism>
<evidence type="ECO:0000256" key="4">
    <source>
        <dbReference type="ARBA" id="ARBA00023027"/>
    </source>
</evidence>
<comment type="caution">
    <text evidence="12">The sequence shown here is derived from an EMBL/GenBank/DDBJ whole genome shotgun (WGS) entry which is preliminary data.</text>
</comment>
<feature type="active site" description="Proton donor/acceptor" evidence="6">
    <location>
        <position position="96"/>
    </location>
</feature>
<evidence type="ECO:0000256" key="8">
    <source>
        <dbReference type="PIRSR" id="PIRSR000183-3"/>
    </source>
</evidence>
<dbReference type="Pfam" id="PF01262">
    <property type="entry name" value="AlaDh_PNT_C"/>
    <property type="match status" value="1"/>
</dbReference>
<feature type="domain" description="Alanine dehydrogenase/pyridine nucleotide transhydrogenase NAD(H)-binding" evidence="10">
    <location>
        <begin position="149"/>
        <end position="297"/>
    </location>
</feature>
<comment type="catalytic activity">
    <reaction evidence="5">
        <text>L-alanine + NAD(+) + H2O = pyruvate + NH4(+) + NADH + H(+)</text>
        <dbReference type="Rhea" id="RHEA:18405"/>
        <dbReference type="ChEBI" id="CHEBI:15361"/>
        <dbReference type="ChEBI" id="CHEBI:15377"/>
        <dbReference type="ChEBI" id="CHEBI:15378"/>
        <dbReference type="ChEBI" id="CHEBI:28938"/>
        <dbReference type="ChEBI" id="CHEBI:57540"/>
        <dbReference type="ChEBI" id="CHEBI:57945"/>
        <dbReference type="ChEBI" id="CHEBI:57972"/>
        <dbReference type="EC" id="1.4.1.1"/>
    </reaction>
</comment>
<dbReference type="GO" id="GO:0000286">
    <property type="term" value="F:alanine dehydrogenase activity"/>
    <property type="evidence" value="ECO:0007669"/>
    <property type="project" value="UniProtKB-UniRule"/>
</dbReference>
<dbReference type="InterPro" id="IPR008141">
    <property type="entry name" value="Ala_DH"/>
</dbReference>
<feature type="active site" description="Proton donor/acceptor" evidence="6">
    <location>
        <position position="270"/>
    </location>
</feature>
<dbReference type="PROSITE" id="PS00837">
    <property type="entry name" value="ALADH_PNT_2"/>
    <property type="match status" value="1"/>
</dbReference>
<comment type="cofactor">
    <cofactor evidence="9">
        <name>Mg(2+)</name>
        <dbReference type="ChEBI" id="CHEBI:18420"/>
    </cofactor>
    <text evidence="9">Binds 1 Mg(2+) ion per subunit.</text>
</comment>
<dbReference type="GO" id="GO:0042853">
    <property type="term" value="P:L-alanine catabolic process"/>
    <property type="evidence" value="ECO:0007669"/>
    <property type="project" value="InterPro"/>
</dbReference>
<dbReference type="GO" id="GO:0005886">
    <property type="term" value="C:plasma membrane"/>
    <property type="evidence" value="ECO:0007669"/>
    <property type="project" value="TreeGrafter"/>
</dbReference>
<feature type="binding site" evidence="8">
    <location>
        <begin position="298"/>
        <end position="301"/>
    </location>
    <ligand>
        <name>NAD(+)</name>
        <dbReference type="ChEBI" id="CHEBI:57540"/>
    </ligand>
</feature>
<dbReference type="InterPro" id="IPR008143">
    <property type="entry name" value="Ala_DH/PNT_CS2"/>
</dbReference>
<evidence type="ECO:0000256" key="1">
    <source>
        <dbReference type="ARBA" id="ARBA00005689"/>
    </source>
</evidence>
<feature type="domain" description="Alanine dehydrogenase/pyridine nucleotide transhydrogenase N-terminal" evidence="11">
    <location>
        <begin position="4"/>
        <end position="137"/>
    </location>
</feature>
<dbReference type="InterPro" id="IPR007698">
    <property type="entry name" value="AlaDH/PNT_NAD(H)-bd"/>
</dbReference>
<feature type="binding site" evidence="7">
    <location>
        <position position="75"/>
    </location>
    <ligand>
        <name>substrate</name>
    </ligand>
</feature>
<feature type="binding site" evidence="8">
    <location>
        <position position="134"/>
    </location>
    <ligand>
        <name>NAD(+)</name>
        <dbReference type="ChEBI" id="CHEBI:57540"/>
    </ligand>
</feature>
<keyword evidence="8" id="KW-0547">Nucleotide-binding</keyword>
<dbReference type="SUPFAM" id="SSF51735">
    <property type="entry name" value="NAD(P)-binding Rossmann-fold domains"/>
    <property type="match status" value="1"/>
</dbReference>
<feature type="binding site" evidence="9">
    <location>
        <position position="323"/>
    </location>
    <ligand>
        <name>Mg(2+)</name>
        <dbReference type="ChEBI" id="CHEBI:18420"/>
    </ligand>
</feature>
<dbReference type="InterPro" id="IPR036291">
    <property type="entry name" value="NAD(P)-bd_dom_sf"/>
</dbReference>
<dbReference type="PANTHER" id="PTHR42795">
    <property type="entry name" value="ALANINE DEHYDROGENASE"/>
    <property type="match status" value="1"/>
</dbReference>
<dbReference type="Pfam" id="PF05222">
    <property type="entry name" value="AlaDh_PNT_N"/>
    <property type="match status" value="1"/>
</dbReference>
<gene>
    <name evidence="12" type="primary">ald</name>
    <name evidence="12" type="ORF">HYZ11_06555</name>
</gene>
<evidence type="ECO:0000256" key="5">
    <source>
        <dbReference type="PIRNR" id="PIRNR000183"/>
    </source>
</evidence>
<keyword evidence="4 5" id="KW-0520">NAD</keyword>
<accession>A0A932HZZ0</accession>
<dbReference type="EC" id="1.4.1.1" evidence="2 5"/>
<feature type="binding site" evidence="8">
    <location>
        <position position="279"/>
    </location>
    <ligand>
        <name>NAD(+)</name>
        <dbReference type="ChEBI" id="CHEBI:57540"/>
    </ligand>
</feature>
<keyword evidence="3 5" id="KW-0560">Oxidoreductase</keyword>
<sequence length="370" mass="38775">MIVGIPKEIKKDEHRVALSPGAVEALAAAGHTVLVEKGGGAGAGIADKEYEDVGGRIALSADEMWRQSDMIVKVKEPLRPEYARMREGQILFAFLHLAAAKTLARVLLKKKVVAIAFETVRTPNGSLPLLQPMSEIAGRMAVQEGAKYLEKSMGGRGVLLSGAPGVPKGNVVILGAGMVGKNAAKIAVGLNADVTVLDVNHSRLEYVDDIFGGRVKTLTSTRFSIREAVRGADILIGAVLLPGARAPLLVPRPLVKQMNPGSVIVDVAVDQGGCVETIRPTYHSKPTYVVDGVIHYGVANMPGGVPRTSTFALSAAILPYTLELANLGAAEALRALPELAGGLNAAGGRITHPAVAEALGMKYARVEEVV</sequence>
<evidence type="ECO:0000313" key="12">
    <source>
        <dbReference type="EMBL" id="MBI3127247.1"/>
    </source>
</evidence>